<dbReference type="Proteomes" id="UP000187166">
    <property type="component" value="Unassembled WGS sequence"/>
</dbReference>
<protein>
    <recommendedName>
        <fullName evidence="1">AAA+ ATPase domain-containing protein</fullName>
    </recommendedName>
</protein>
<dbReference type="STRING" id="1465756.BIV18_09920"/>
<dbReference type="SUPFAM" id="SSF52540">
    <property type="entry name" value="P-loop containing nucleoside triphosphate hydrolases"/>
    <property type="match status" value="1"/>
</dbReference>
<sequence length="465" mass="52303">MKKNVELNIVGAGQIFQIRKALFPYMTKNKDEEITIGMLLNTNNISRFEDLSPSNYLFTVSKDQIEKLGIETRVDPMEINGDEVFQLGTIDVIPNNESQLKVFLEELFENAKVINDEVYASNFGTISGNNIEKNYFKACIEIEVDDSILTDKDIDSLVSETANRINCELEELVERLDFLRNLEINNNVIKGVFSSMREYPKDKEMLIPIKPELPYKDTKGISAFALGTINLGKNLYLEGPYGVGKNVFATTLAWLYKRPLYEYSINAQLSNNALMGSQTLDENGQVKFVPSTIIEAAEVGGILVLDELNMGRSNTFSFLHALLDNRRSVDVPQYKKVNAVDNFVVIATGNQGYAGTMALNQALLSRFLTIKMNHFNSIEDLLPVKLKSKDLDVFQKLYSAILKGIELDTLEPETLSIRNFRLASELIAVQGLSTKDVLMQVVVENITDETCREEVKRSLGNIMVI</sequence>
<gene>
    <name evidence="2" type="ORF">BIV18_09920</name>
</gene>
<dbReference type="GO" id="GO:0005524">
    <property type="term" value="F:ATP binding"/>
    <property type="evidence" value="ECO:0007669"/>
    <property type="project" value="InterPro"/>
</dbReference>
<comment type="caution">
    <text evidence="2">The sequence shown here is derived from an EMBL/GenBank/DDBJ whole genome shotgun (WGS) entry which is preliminary data.</text>
</comment>
<keyword evidence="3" id="KW-1185">Reference proteome</keyword>
<evidence type="ECO:0000259" key="1">
    <source>
        <dbReference type="SMART" id="SM00382"/>
    </source>
</evidence>
<organism evidence="2 3">
    <name type="scientific">Peptoniphilus porci</name>
    <dbReference type="NCBI Taxonomy" id="2652280"/>
    <lineage>
        <taxon>Bacteria</taxon>
        <taxon>Bacillati</taxon>
        <taxon>Bacillota</taxon>
        <taxon>Tissierellia</taxon>
        <taxon>Tissierellales</taxon>
        <taxon>Peptoniphilaceae</taxon>
        <taxon>Peptoniphilus</taxon>
    </lineage>
</organism>
<reference evidence="2 3" key="1">
    <citation type="journal article" date="2016" name="Appl. Environ. Microbiol.">
        <title>Function and Phylogeny of Bacterial Butyryl Coenzyme A:Acetate Transferases and Their Diversity in the Proximal Colon of Swine.</title>
        <authorList>
            <person name="Trachsel J."/>
            <person name="Bayles D.O."/>
            <person name="Looft T."/>
            <person name="Levine U.Y."/>
            <person name="Allen H.K."/>
        </authorList>
    </citation>
    <scope>NUCLEOTIDE SEQUENCE [LARGE SCALE GENOMIC DNA]</scope>
    <source>
        <strain evidence="2 3">35-6-1</strain>
    </source>
</reference>
<evidence type="ECO:0000313" key="3">
    <source>
        <dbReference type="Proteomes" id="UP000187166"/>
    </source>
</evidence>
<dbReference type="InterPro" id="IPR011704">
    <property type="entry name" value="ATPase_dyneun-rel_AAA"/>
</dbReference>
<evidence type="ECO:0000313" key="2">
    <source>
        <dbReference type="EMBL" id="OLR61660.1"/>
    </source>
</evidence>
<feature type="domain" description="AAA+ ATPase" evidence="1">
    <location>
        <begin position="231"/>
        <end position="379"/>
    </location>
</feature>
<dbReference type="Gene3D" id="3.40.50.300">
    <property type="entry name" value="P-loop containing nucleotide triphosphate hydrolases"/>
    <property type="match status" value="1"/>
</dbReference>
<name>A0A1U7LX56_9FIRM</name>
<dbReference type="PANTHER" id="PTHR42759:SF1">
    <property type="entry name" value="MAGNESIUM-CHELATASE SUBUNIT CHLD"/>
    <property type="match status" value="1"/>
</dbReference>
<proteinExistence type="predicted"/>
<dbReference type="EMBL" id="MJIH01000008">
    <property type="protein sequence ID" value="OLR61660.1"/>
    <property type="molecule type" value="Genomic_DNA"/>
</dbReference>
<dbReference type="Pfam" id="PF07728">
    <property type="entry name" value="AAA_5"/>
    <property type="match status" value="1"/>
</dbReference>
<accession>A0A1U7LX56</accession>
<dbReference type="InterPro" id="IPR003593">
    <property type="entry name" value="AAA+_ATPase"/>
</dbReference>
<dbReference type="PANTHER" id="PTHR42759">
    <property type="entry name" value="MOXR FAMILY PROTEIN"/>
    <property type="match status" value="1"/>
</dbReference>
<dbReference type="SMART" id="SM00382">
    <property type="entry name" value="AAA"/>
    <property type="match status" value="1"/>
</dbReference>
<dbReference type="InterPro" id="IPR050764">
    <property type="entry name" value="CbbQ/NirQ/NorQ/GpvN"/>
</dbReference>
<dbReference type="AlphaFoldDB" id="A0A1U7LX56"/>
<dbReference type="GO" id="GO:0016887">
    <property type="term" value="F:ATP hydrolysis activity"/>
    <property type="evidence" value="ECO:0007669"/>
    <property type="project" value="InterPro"/>
</dbReference>
<dbReference type="InterPro" id="IPR027417">
    <property type="entry name" value="P-loop_NTPase"/>
</dbReference>